<dbReference type="CDD" id="cd17546">
    <property type="entry name" value="REC_hyHK_CKI1_RcsC-like"/>
    <property type="match status" value="1"/>
</dbReference>
<evidence type="ECO:0000259" key="8">
    <source>
        <dbReference type="PROSITE" id="PS50110"/>
    </source>
</evidence>
<feature type="modified residue" description="4-aspartylphosphate" evidence="6">
    <location>
        <position position="473"/>
    </location>
</feature>
<feature type="domain" description="Response regulatory" evidence="8">
    <location>
        <begin position="424"/>
        <end position="537"/>
    </location>
</feature>
<gene>
    <name evidence="9" type="ORF">DXV75_01125</name>
</gene>
<sequence>MTTGSPFKLPEMPHNEPLRLSELCQYGVLDTEEEALFDEITELAAQVCQTPIALISLVDADRQWFKSHKGLDVRETDRKVAFCAHAILHDEIMEIADARKDPRFAQNPLVTGPPHIRFYAGVPLVSESGYRLGTLCVISDRPHTLNSVQKQSLKTLSKSVMSHLELRRKNSLLAEQSQLKSDFLSYVSHEVKTPLNAINSFSQLLLEEARASKDSANKLEALNHIHTSGTRLLEVVNSILDLRQMEAGTLELTPRSVKSRALFTHVFSFAEQQSKIKGVELTTTLSQSLPEWIYLDDNKFTQIVVNLLSNAIKFTPAGQSVCCNVNWQQRGIVITVKDNGPGISSQELEHLFTPFVRLASARHTEGSGLGMAITKALIDLMKGHIHVDSELGKGTSIEVIVPVNTSTSQQANPDGISPATDCTDVLVVEDNEINRLVMQALLAPFPCRVVTADTGEQAIDACENNSFGLILMDLNLPGMSGLEASQTICKRYPQACIVALTADSLVDEHKLRAAGISQKLTKPVDKIQLSELLKQLLANKDNHK</sequence>
<dbReference type="CDD" id="cd00082">
    <property type="entry name" value="HisKA"/>
    <property type="match status" value="1"/>
</dbReference>
<proteinExistence type="predicted"/>
<dbReference type="AlphaFoldDB" id="A0A3D8ME34"/>
<dbReference type="SMART" id="SM00387">
    <property type="entry name" value="HATPase_c"/>
    <property type="match status" value="1"/>
</dbReference>
<evidence type="ECO:0000313" key="9">
    <source>
        <dbReference type="EMBL" id="RDV29097.1"/>
    </source>
</evidence>
<dbReference type="InterPro" id="IPR036890">
    <property type="entry name" value="HATPase_C_sf"/>
</dbReference>
<dbReference type="SUPFAM" id="SSF47384">
    <property type="entry name" value="Homodimeric domain of signal transducing histidine kinase"/>
    <property type="match status" value="1"/>
</dbReference>
<evidence type="ECO:0000256" key="2">
    <source>
        <dbReference type="ARBA" id="ARBA00012438"/>
    </source>
</evidence>
<dbReference type="PRINTS" id="PR00344">
    <property type="entry name" value="BCTRLSENSOR"/>
</dbReference>
<dbReference type="GO" id="GO:0000155">
    <property type="term" value="F:phosphorelay sensor kinase activity"/>
    <property type="evidence" value="ECO:0007669"/>
    <property type="project" value="InterPro"/>
</dbReference>
<dbReference type="InterPro" id="IPR003018">
    <property type="entry name" value="GAF"/>
</dbReference>
<dbReference type="Proteomes" id="UP000256561">
    <property type="component" value="Unassembled WGS sequence"/>
</dbReference>
<dbReference type="FunFam" id="3.30.565.10:FF:000006">
    <property type="entry name" value="Sensor histidine kinase WalK"/>
    <property type="match status" value="1"/>
</dbReference>
<dbReference type="EC" id="2.7.13.3" evidence="2"/>
<keyword evidence="4" id="KW-0808">Transferase</keyword>
<organism evidence="9 10">
    <name type="scientific">Alteromonas aestuariivivens</name>
    <dbReference type="NCBI Taxonomy" id="1938339"/>
    <lineage>
        <taxon>Bacteria</taxon>
        <taxon>Pseudomonadati</taxon>
        <taxon>Pseudomonadota</taxon>
        <taxon>Gammaproteobacteria</taxon>
        <taxon>Alteromonadales</taxon>
        <taxon>Alteromonadaceae</taxon>
        <taxon>Alteromonas/Salinimonas group</taxon>
        <taxon>Alteromonas</taxon>
    </lineage>
</organism>
<evidence type="ECO:0000256" key="1">
    <source>
        <dbReference type="ARBA" id="ARBA00000085"/>
    </source>
</evidence>
<dbReference type="SMART" id="SM00388">
    <property type="entry name" value="HisKA"/>
    <property type="match status" value="1"/>
</dbReference>
<dbReference type="OrthoDB" id="9812358at2"/>
<dbReference type="EMBL" id="QRHA01000001">
    <property type="protein sequence ID" value="RDV29097.1"/>
    <property type="molecule type" value="Genomic_DNA"/>
</dbReference>
<dbReference type="InterPro" id="IPR003594">
    <property type="entry name" value="HATPase_dom"/>
</dbReference>
<name>A0A3D8ME34_9ALTE</name>
<dbReference type="PANTHER" id="PTHR43047">
    <property type="entry name" value="TWO-COMPONENT HISTIDINE PROTEIN KINASE"/>
    <property type="match status" value="1"/>
</dbReference>
<accession>A0A3D8ME34</accession>
<dbReference type="Gene3D" id="3.40.50.2300">
    <property type="match status" value="1"/>
</dbReference>
<comment type="catalytic activity">
    <reaction evidence="1">
        <text>ATP + protein L-histidine = ADP + protein N-phospho-L-histidine.</text>
        <dbReference type="EC" id="2.7.13.3"/>
    </reaction>
</comment>
<dbReference type="PROSITE" id="PS50110">
    <property type="entry name" value="RESPONSE_REGULATORY"/>
    <property type="match status" value="1"/>
</dbReference>
<evidence type="ECO:0000256" key="6">
    <source>
        <dbReference type="PROSITE-ProRule" id="PRU00169"/>
    </source>
</evidence>
<dbReference type="InterPro" id="IPR001789">
    <property type="entry name" value="Sig_transdc_resp-reg_receiver"/>
</dbReference>
<dbReference type="CDD" id="cd00075">
    <property type="entry name" value="HATPase"/>
    <property type="match status" value="1"/>
</dbReference>
<evidence type="ECO:0000256" key="4">
    <source>
        <dbReference type="ARBA" id="ARBA00022679"/>
    </source>
</evidence>
<dbReference type="SMART" id="SM00448">
    <property type="entry name" value="REC"/>
    <property type="match status" value="1"/>
</dbReference>
<evidence type="ECO:0000259" key="7">
    <source>
        <dbReference type="PROSITE" id="PS50109"/>
    </source>
</evidence>
<dbReference type="Gene3D" id="3.30.450.40">
    <property type="match status" value="1"/>
</dbReference>
<dbReference type="GO" id="GO:0005886">
    <property type="term" value="C:plasma membrane"/>
    <property type="evidence" value="ECO:0007669"/>
    <property type="project" value="UniProtKB-ARBA"/>
</dbReference>
<evidence type="ECO:0000256" key="3">
    <source>
        <dbReference type="ARBA" id="ARBA00022553"/>
    </source>
</evidence>
<dbReference type="Pfam" id="PF02518">
    <property type="entry name" value="HATPase_c"/>
    <property type="match status" value="1"/>
</dbReference>
<dbReference type="InterPro" id="IPR036097">
    <property type="entry name" value="HisK_dim/P_sf"/>
</dbReference>
<dbReference type="InterPro" id="IPR003661">
    <property type="entry name" value="HisK_dim/P_dom"/>
</dbReference>
<feature type="domain" description="Histidine kinase" evidence="7">
    <location>
        <begin position="186"/>
        <end position="405"/>
    </location>
</feature>
<dbReference type="Pfam" id="PF00512">
    <property type="entry name" value="HisKA"/>
    <property type="match status" value="1"/>
</dbReference>
<keyword evidence="10" id="KW-1185">Reference proteome</keyword>
<dbReference type="Pfam" id="PF00072">
    <property type="entry name" value="Response_reg"/>
    <property type="match status" value="1"/>
</dbReference>
<dbReference type="RefSeq" id="WP_115591387.1">
    <property type="nucleotide sequence ID" value="NZ_QRHA01000001.1"/>
</dbReference>
<comment type="caution">
    <text evidence="9">The sequence shown here is derived from an EMBL/GenBank/DDBJ whole genome shotgun (WGS) entry which is preliminary data.</text>
</comment>
<dbReference type="SUPFAM" id="SSF52172">
    <property type="entry name" value="CheY-like"/>
    <property type="match status" value="1"/>
</dbReference>
<dbReference type="SUPFAM" id="SSF55781">
    <property type="entry name" value="GAF domain-like"/>
    <property type="match status" value="1"/>
</dbReference>
<reference evidence="10" key="1">
    <citation type="submission" date="2018-08" db="EMBL/GenBank/DDBJ databases">
        <authorList>
            <person name="Zhang J."/>
            <person name="Du Z.-J."/>
        </authorList>
    </citation>
    <scope>NUCLEOTIDE SEQUENCE [LARGE SCALE GENOMIC DNA]</scope>
    <source>
        <strain evidence="10">KCTC 52655</strain>
    </source>
</reference>
<keyword evidence="5" id="KW-0418">Kinase</keyword>
<dbReference type="InterPro" id="IPR005467">
    <property type="entry name" value="His_kinase_dom"/>
</dbReference>
<dbReference type="SMART" id="SM00065">
    <property type="entry name" value="GAF"/>
    <property type="match status" value="1"/>
</dbReference>
<keyword evidence="3 6" id="KW-0597">Phosphoprotein</keyword>
<dbReference type="InterPro" id="IPR011006">
    <property type="entry name" value="CheY-like_superfamily"/>
</dbReference>
<dbReference type="InterPro" id="IPR004358">
    <property type="entry name" value="Sig_transdc_His_kin-like_C"/>
</dbReference>
<dbReference type="Pfam" id="PF01590">
    <property type="entry name" value="GAF"/>
    <property type="match status" value="1"/>
</dbReference>
<dbReference type="InterPro" id="IPR029016">
    <property type="entry name" value="GAF-like_dom_sf"/>
</dbReference>
<protein>
    <recommendedName>
        <fullName evidence="2">histidine kinase</fullName>
        <ecNumber evidence="2">2.7.13.3</ecNumber>
    </recommendedName>
</protein>
<evidence type="ECO:0000313" key="10">
    <source>
        <dbReference type="Proteomes" id="UP000256561"/>
    </source>
</evidence>
<dbReference type="PROSITE" id="PS50109">
    <property type="entry name" value="HIS_KIN"/>
    <property type="match status" value="1"/>
</dbReference>
<dbReference type="Gene3D" id="3.30.565.10">
    <property type="entry name" value="Histidine kinase-like ATPase, C-terminal domain"/>
    <property type="match status" value="1"/>
</dbReference>
<evidence type="ECO:0000256" key="5">
    <source>
        <dbReference type="ARBA" id="ARBA00022777"/>
    </source>
</evidence>
<dbReference type="SUPFAM" id="SSF55874">
    <property type="entry name" value="ATPase domain of HSP90 chaperone/DNA topoisomerase II/histidine kinase"/>
    <property type="match status" value="1"/>
</dbReference>
<dbReference type="Gene3D" id="1.10.287.130">
    <property type="match status" value="1"/>
</dbReference>